<evidence type="ECO:0000259" key="16">
    <source>
        <dbReference type="PROSITE" id="PS51192"/>
    </source>
</evidence>
<dbReference type="GO" id="GO:0043138">
    <property type="term" value="F:3'-5' DNA helicase activity"/>
    <property type="evidence" value="ECO:0007669"/>
    <property type="project" value="UniProtKB-EC"/>
</dbReference>
<protein>
    <recommendedName>
        <fullName evidence="2 15">ATP-dependent DNA helicase RecG</fullName>
        <ecNumber evidence="13 15">5.6.2.4</ecNumber>
    </recommendedName>
</protein>
<evidence type="ECO:0000256" key="11">
    <source>
        <dbReference type="ARBA" id="ARBA00023235"/>
    </source>
</evidence>
<dbReference type="OrthoDB" id="9804325at2"/>
<evidence type="ECO:0000256" key="6">
    <source>
        <dbReference type="ARBA" id="ARBA00022806"/>
    </source>
</evidence>
<keyword evidence="7 15" id="KW-0067">ATP-binding</keyword>
<evidence type="ECO:0000259" key="17">
    <source>
        <dbReference type="PROSITE" id="PS51194"/>
    </source>
</evidence>
<dbReference type="InterPro" id="IPR033454">
    <property type="entry name" value="RecG_wedge"/>
</dbReference>
<feature type="domain" description="Helicase ATP-binding" evidence="16">
    <location>
        <begin position="282"/>
        <end position="443"/>
    </location>
</feature>
<dbReference type="NCBIfam" id="TIGR00643">
    <property type="entry name" value="recG"/>
    <property type="match status" value="1"/>
</dbReference>
<dbReference type="InterPro" id="IPR001650">
    <property type="entry name" value="Helicase_C-like"/>
</dbReference>
<evidence type="ECO:0000256" key="8">
    <source>
        <dbReference type="ARBA" id="ARBA00023125"/>
    </source>
</evidence>
<dbReference type="GO" id="GO:0005524">
    <property type="term" value="F:ATP binding"/>
    <property type="evidence" value="ECO:0007669"/>
    <property type="project" value="UniProtKB-KW"/>
</dbReference>
<evidence type="ECO:0000313" key="18">
    <source>
        <dbReference type="EMBL" id="CUT17505.1"/>
    </source>
</evidence>
<dbReference type="InterPro" id="IPR011545">
    <property type="entry name" value="DEAD/DEAH_box_helicase_dom"/>
</dbReference>
<dbReference type="PATRIC" id="fig|1561003.3.peg.674"/>
<keyword evidence="5 15" id="KW-0378">Hydrolase</keyword>
<dbReference type="Gene3D" id="3.40.50.300">
    <property type="entry name" value="P-loop containing nucleotide triphosphate hydrolases"/>
    <property type="match status" value="2"/>
</dbReference>
<dbReference type="NCBIfam" id="NF008168">
    <property type="entry name" value="PRK10917.2-2"/>
    <property type="match status" value="1"/>
</dbReference>
<dbReference type="InterPro" id="IPR004609">
    <property type="entry name" value="ATP-dep_DNA_helicase_RecG"/>
</dbReference>
<keyword evidence="8" id="KW-0238">DNA-binding</keyword>
<keyword evidence="10 15" id="KW-0234">DNA repair</keyword>
<dbReference type="CDD" id="cd17992">
    <property type="entry name" value="DEXHc_RecG"/>
    <property type="match status" value="1"/>
</dbReference>
<evidence type="ECO:0000256" key="12">
    <source>
        <dbReference type="ARBA" id="ARBA00034617"/>
    </source>
</evidence>
<dbReference type="RefSeq" id="WP_092486419.1">
    <property type="nucleotide sequence ID" value="NZ_FLSL01000085.1"/>
</dbReference>
<accession>A0A0S4M1K5</accession>
<reference evidence="19" key="1">
    <citation type="submission" date="2015-11" db="EMBL/GenBank/DDBJ databases">
        <authorList>
            <person name="Seth-Smith H.M.B."/>
        </authorList>
    </citation>
    <scope>NUCLEOTIDE SEQUENCE [LARGE SCALE GENOMIC DNA]</scope>
    <source>
        <strain evidence="19">2013Ark11</strain>
    </source>
</reference>
<dbReference type="PANTHER" id="PTHR47964">
    <property type="entry name" value="ATP-DEPENDENT DNA HELICASE HOMOLOG RECG, CHLOROPLASTIC"/>
    <property type="match status" value="1"/>
</dbReference>
<dbReference type="CDD" id="cd04488">
    <property type="entry name" value="RecG_wedge_OBF"/>
    <property type="match status" value="1"/>
</dbReference>
<dbReference type="SMART" id="SM00490">
    <property type="entry name" value="HELICc"/>
    <property type="match status" value="1"/>
</dbReference>
<evidence type="ECO:0000256" key="3">
    <source>
        <dbReference type="ARBA" id="ARBA00022741"/>
    </source>
</evidence>
<dbReference type="NCBIfam" id="NF008165">
    <property type="entry name" value="PRK10917.1-3"/>
    <property type="match status" value="1"/>
</dbReference>
<dbReference type="Pfam" id="PF00271">
    <property type="entry name" value="Helicase_C"/>
    <property type="match status" value="1"/>
</dbReference>
<evidence type="ECO:0000256" key="14">
    <source>
        <dbReference type="ARBA" id="ARBA00048988"/>
    </source>
</evidence>
<feature type="domain" description="Helicase C-terminal" evidence="17">
    <location>
        <begin position="462"/>
        <end position="622"/>
    </location>
</feature>
<keyword evidence="6 15" id="KW-0347">Helicase</keyword>
<dbReference type="InterPro" id="IPR014001">
    <property type="entry name" value="Helicase_ATP-bd"/>
</dbReference>
<name>A0A0S4M1K5_9BURK</name>
<keyword evidence="4 15" id="KW-0227">DNA damage</keyword>
<dbReference type="PROSITE" id="PS51192">
    <property type="entry name" value="HELICASE_ATP_BIND_1"/>
    <property type="match status" value="1"/>
</dbReference>
<comment type="catalytic activity">
    <reaction evidence="14 15">
        <text>ATP + H2O = ADP + phosphate + H(+)</text>
        <dbReference type="Rhea" id="RHEA:13065"/>
        <dbReference type="ChEBI" id="CHEBI:15377"/>
        <dbReference type="ChEBI" id="CHEBI:15378"/>
        <dbReference type="ChEBI" id="CHEBI:30616"/>
        <dbReference type="ChEBI" id="CHEBI:43474"/>
        <dbReference type="ChEBI" id="CHEBI:456216"/>
        <dbReference type="EC" id="5.6.2.4"/>
    </reaction>
</comment>
<dbReference type="SMART" id="SM00487">
    <property type="entry name" value="DEXDc"/>
    <property type="match status" value="1"/>
</dbReference>
<dbReference type="Pfam" id="PF00270">
    <property type="entry name" value="DEAD"/>
    <property type="match status" value="1"/>
</dbReference>
<dbReference type="SUPFAM" id="SSF52540">
    <property type="entry name" value="P-loop containing nucleoside triphosphate hydrolases"/>
    <property type="match status" value="1"/>
</dbReference>
<dbReference type="PANTHER" id="PTHR47964:SF1">
    <property type="entry name" value="ATP-DEPENDENT DNA HELICASE HOMOLOG RECG, CHLOROPLASTIC"/>
    <property type="match status" value="1"/>
</dbReference>
<dbReference type="GO" id="GO:0006310">
    <property type="term" value="P:DNA recombination"/>
    <property type="evidence" value="ECO:0007669"/>
    <property type="project" value="UniProtKB-UniRule"/>
</dbReference>
<dbReference type="Gene3D" id="2.40.50.140">
    <property type="entry name" value="Nucleic acid-binding proteins"/>
    <property type="match status" value="1"/>
</dbReference>
<dbReference type="PROSITE" id="PS51194">
    <property type="entry name" value="HELICASE_CTER"/>
    <property type="match status" value="1"/>
</dbReference>
<evidence type="ECO:0000256" key="10">
    <source>
        <dbReference type="ARBA" id="ARBA00023204"/>
    </source>
</evidence>
<dbReference type="GO" id="GO:0006281">
    <property type="term" value="P:DNA repair"/>
    <property type="evidence" value="ECO:0007669"/>
    <property type="project" value="UniProtKB-UniRule"/>
</dbReference>
<dbReference type="Pfam" id="PF17191">
    <property type="entry name" value="RecG_wedge"/>
    <property type="match status" value="1"/>
</dbReference>
<evidence type="ECO:0000256" key="2">
    <source>
        <dbReference type="ARBA" id="ARBA00017846"/>
    </source>
</evidence>
<evidence type="ECO:0000256" key="5">
    <source>
        <dbReference type="ARBA" id="ARBA00022801"/>
    </source>
</evidence>
<organism evidence="18 19">
    <name type="scientific">Candidatus Ichthyocystis hellenicum</name>
    <dbReference type="NCBI Taxonomy" id="1561003"/>
    <lineage>
        <taxon>Bacteria</taxon>
        <taxon>Pseudomonadati</taxon>
        <taxon>Pseudomonadota</taxon>
        <taxon>Betaproteobacteria</taxon>
        <taxon>Burkholderiales</taxon>
        <taxon>Candidatus Ichthyocystis</taxon>
    </lineage>
</organism>
<evidence type="ECO:0000256" key="4">
    <source>
        <dbReference type="ARBA" id="ARBA00022763"/>
    </source>
</evidence>
<dbReference type="GO" id="GO:0016887">
    <property type="term" value="F:ATP hydrolysis activity"/>
    <property type="evidence" value="ECO:0007669"/>
    <property type="project" value="RHEA"/>
</dbReference>
<evidence type="ECO:0000256" key="13">
    <source>
        <dbReference type="ARBA" id="ARBA00034808"/>
    </source>
</evidence>
<keyword evidence="9 15" id="KW-0233">DNA recombination</keyword>
<evidence type="ECO:0000256" key="7">
    <source>
        <dbReference type="ARBA" id="ARBA00022840"/>
    </source>
</evidence>
<dbReference type="EMBL" id="LN906597">
    <property type="protein sequence ID" value="CUT17505.1"/>
    <property type="molecule type" value="Genomic_DNA"/>
</dbReference>
<keyword evidence="3 15" id="KW-0547">Nucleotide-binding</keyword>
<keyword evidence="19" id="KW-1185">Reference proteome</keyword>
<dbReference type="InterPro" id="IPR027417">
    <property type="entry name" value="P-loop_NTPase"/>
</dbReference>
<dbReference type="InterPro" id="IPR012340">
    <property type="entry name" value="NA-bd_OB-fold"/>
</dbReference>
<dbReference type="GO" id="GO:0003677">
    <property type="term" value="F:DNA binding"/>
    <property type="evidence" value="ECO:0007669"/>
    <property type="project" value="UniProtKB-KW"/>
</dbReference>
<comment type="catalytic activity">
    <reaction evidence="12 15">
        <text>Couples ATP hydrolysis with the unwinding of duplex DNA by translocating in the 3'-5' direction.</text>
        <dbReference type="EC" id="5.6.2.4"/>
    </reaction>
</comment>
<dbReference type="EC" id="5.6.2.4" evidence="13 15"/>
<keyword evidence="11" id="KW-0413">Isomerase</keyword>
<dbReference type="STRING" id="1561003.Ark11_0669"/>
<evidence type="ECO:0000256" key="1">
    <source>
        <dbReference type="ARBA" id="ARBA00007504"/>
    </source>
</evidence>
<evidence type="ECO:0000313" key="19">
    <source>
        <dbReference type="Proteomes" id="UP000198651"/>
    </source>
</evidence>
<dbReference type="InterPro" id="IPR047112">
    <property type="entry name" value="RecG/Mfd"/>
</dbReference>
<proteinExistence type="inferred from homology"/>
<dbReference type="SUPFAM" id="SSF50249">
    <property type="entry name" value="Nucleic acid-binding proteins"/>
    <property type="match status" value="1"/>
</dbReference>
<sequence>MFTTKKNGFSKLGQRTQDKLRRMGLFCPKDLVFHIPLRYTNQTVVTPVRSVAAGDYCVVEGTVISVDSRPTGKRKNKLLVTLMDDDDCIFKISFINSYPSQKNDFPLGTRIRSFGEFKINSTLGKHILHPEYKTIQKDDPLPQSLTAIYPSTAGLSQKLIRKIIHAAIEEKPWIDILPQEIITQYDLGSIQESLMTIHFPPPDVYKQIDSILDRTHICWQRLKFDELLSYHIALIIAEKNRSQHQKTYALTKSTKLISKFVKEISFDLTDDQKSVWEEIQNDLCHAKSMYRLLQGDVGSGKTVIAILAALMAIESGYQVAFMAPTEILAEQHYIKISNWLDKLGVRLEILLSSTTLKKRRQILSDLSSGTLPLIIGTHALIQKDVQFSRLALVITDEQHRFGVEQRLSLWNKGNFPHQLLMSATPIPRTLAMTYSPYLQISTIKHLPKGRQPIDTHLFQLSKKEIIIEKISEHLISGQQAYWVCPLIEDSEKMELSSVLKSHEIIQQILPNYRIGLLHGKMKSSEKADVMKNFLAHKIDLLVTTTVIEVGIDVPNATMIIIEHAERFGLAQLHQLRGRVGRGAQKSYCLLIYHPNISNIGKNRLLSLHKTQDGFLLAEKDLEIRGPGQIFGPRQSGLPQLKFSDLQKDLEISGKSYLCAQQLLKNWYNIADRHYKFWLSDTACYVNA</sequence>
<evidence type="ECO:0000256" key="9">
    <source>
        <dbReference type="ARBA" id="ARBA00023172"/>
    </source>
</evidence>
<dbReference type="AlphaFoldDB" id="A0A0S4M1K5"/>
<comment type="similarity">
    <text evidence="1 15">Belongs to the helicase family. RecG subfamily.</text>
</comment>
<comment type="function">
    <text evidence="15">Plays a critical role in recombination and DNA repair. Helps process Holliday junction intermediates to mature products by catalyzing branch migration. Has replication fork regression activity, unwinds stalled or blocked replication forks to make a HJ that can be resolved. Has a DNA unwinding activity characteristic of a DNA helicase with 3'-5' polarity.</text>
</comment>
<evidence type="ECO:0000256" key="15">
    <source>
        <dbReference type="RuleBase" id="RU363016"/>
    </source>
</evidence>
<gene>
    <name evidence="18" type="primary">recG</name>
    <name evidence="18" type="ORF">Ark11_0669</name>
</gene>
<dbReference type="Proteomes" id="UP000198651">
    <property type="component" value="Chromosome I"/>
</dbReference>